<dbReference type="GO" id="GO:0022857">
    <property type="term" value="F:transmembrane transporter activity"/>
    <property type="evidence" value="ECO:0007669"/>
    <property type="project" value="InterPro"/>
</dbReference>
<keyword evidence="5" id="KW-0029">Amino-acid transport</keyword>
<keyword evidence="7 8" id="KW-0472">Membrane</keyword>
<dbReference type="CDD" id="cd06261">
    <property type="entry name" value="TM_PBP2"/>
    <property type="match status" value="1"/>
</dbReference>
<dbReference type="InterPro" id="IPR010065">
    <property type="entry name" value="AA_ABC_transptr_permease_3TM"/>
</dbReference>
<evidence type="ECO:0000256" key="4">
    <source>
        <dbReference type="ARBA" id="ARBA00022692"/>
    </source>
</evidence>
<dbReference type="RefSeq" id="WP_120059158.1">
    <property type="nucleotide sequence ID" value="NZ_QYRP01000002.1"/>
</dbReference>
<proteinExistence type="inferred from homology"/>
<organism evidence="10 11">
    <name type="scientific">Nocardioides cavernaquae</name>
    <dbReference type="NCBI Taxonomy" id="2321396"/>
    <lineage>
        <taxon>Bacteria</taxon>
        <taxon>Bacillati</taxon>
        <taxon>Actinomycetota</taxon>
        <taxon>Actinomycetes</taxon>
        <taxon>Propionibacteriales</taxon>
        <taxon>Nocardioidaceae</taxon>
        <taxon>Nocardioides</taxon>
    </lineage>
</organism>
<comment type="similarity">
    <text evidence="8">Belongs to the binding-protein-dependent transport system permease family.</text>
</comment>
<comment type="caution">
    <text evidence="10">The sequence shown here is derived from an EMBL/GenBank/DDBJ whole genome shotgun (WGS) entry which is preliminary data.</text>
</comment>
<evidence type="ECO:0000259" key="9">
    <source>
        <dbReference type="PROSITE" id="PS50928"/>
    </source>
</evidence>
<evidence type="ECO:0000256" key="6">
    <source>
        <dbReference type="ARBA" id="ARBA00022989"/>
    </source>
</evidence>
<dbReference type="OrthoDB" id="92598at2"/>
<feature type="transmembrane region" description="Helical" evidence="8">
    <location>
        <begin position="55"/>
        <end position="74"/>
    </location>
</feature>
<feature type="domain" description="ABC transmembrane type-1" evidence="9">
    <location>
        <begin position="18"/>
        <end position="206"/>
    </location>
</feature>
<dbReference type="GO" id="GO:0006865">
    <property type="term" value="P:amino acid transport"/>
    <property type="evidence" value="ECO:0007669"/>
    <property type="project" value="UniProtKB-KW"/>
</dbReference>
<dbReference type="Proteomes" id="UP000276542">
    <property type="component" value="Unassembled WGS sequence"/>
</dbReference>
<gene>
    <name evidence="10" type="ORF">D4739_02830</name>
</gene>
<evidence type="ECO:0000256" key="1">
    <source>
        <dbReference type="ARBA" id="ARBA00004651"/>
    </source>
</evidence>
<keyword evidence="4 8" id="KW-0812">Transmembrane</keyword>
<feature type="transmembrane region" description="Helical" evidence="8">
    <location>
        <begin position="20"/>
        <end position="43"/>
    </location>
</feature>
<keyword evidence="11" id="KW-1185">Reference proteome</keyword>
<dbReference type="AlphaFoldDB" id="A0A3A5HBA5"/>
<evidence type="ECO:0000313" key="10">
    <source>
        <dbReference type="EMBL" id="RJS45257.1"/>
    </source>
</evidence>
<dbReference type="InterPro" id="IPR000515">
    <property type="entry name" value="MetI-like"/>
</dbReference>
<dbReference type="PANTHER" id="PTHR30614">
    <property type="entry name" value="MEMBRANE COMPONENT OF AMINO ACID ABC TRANSPORTER"/>
    <property type="match status" value="1"/>
</dbReference>
<dbReference type="NCBIfam" id="TIGR01726">
    <property type="entry name" value="HEQRo_perm_3TM"/>
    <property type="match status" value="1"/>
</dbReference>
<feature type="transmembrane region" description="Helical" evidence="8">
    <location>
        <begin position="187"/>
        <end position="209"/>
    </location>
</feature>
<accession>A0A3A5HBA5</accession>
<dbReference type="InterPro" id="IPR035906">
    <property type="entry name" value="MetI-like_sf"/>
</dbReference>
<evidence type="ECO:0000313" key="11">
    <source>
        <dbReference type="Proteomes" id="UP000276542"/>
    </source>
</evidence>
<sequence length="218" mass="23467">MSWLSVWGDYLPTMLDGLQVSLLLALISISLGYPLGLLLGLAVSSENLAVRAISLAVVEIGRGAPALVVLYLFYYGLPKAGITMEAMTAASLGLVWNTAAYSSEVMRAGFQSVHRGQIEAANALGLADRHTFLRIVMPQGLRSATPGLMGLSIQVFQATSLAYTIAVPELMKAANNLGSRDFNYLQVFVLAGLVYAAVTLPATWITVYFEKRMNRAYA</sequence>
<protein>
    <submittedName>
        <fullName evidence="10">Amino acid ABC transporter permease</fullName>
    </submittedName>
</protein>
<evidence type="ECO:0000256" key="7">
    <source>
        <dbReference type="ARBA" id="ARBA00023136"/>
    </source>
</evidence>
<dbReference type="SUPFAM" id="SSF161098">
    <property type="entry name" value="MetI-like"/>
    <property type="match status" value="1"/>
</dbReference>
<evidence type="ECO:0000256" key="2">
    <source>
        <dbReference type="ARBA" id="ARBA00022448"/>
    </source>
</evidence>
<keyword evidence="2 8" id="KW-0813">Transport</keyword>
<reference evidence="11" key="1">
    <citation type="submission" date="2018-09" db="EMBL/GenBank/DDBJ databases">
        <authorList>
            <person name="Zhu H."/>
        </authorList>
    </citation>
    <scope>NUCLEOTIDE SEQUENCE [LARGE SCALE GENOMIC DNA]</scope>
    <source>
        <strain evidence="11">K1W22B-1</strain>
    </source>
</reference>
<evidence type="ECO:0000256" key="3">
    <source>
        <dbReference type="ARBA" id="ARBA00022475"/>
    </source>
</evidence>
<dbReference type="EMBL" id="QYRP01000002">
    <property type="protein sequence ID" value="RJS45257.1"/>
    <property type="molecule type" value="Genomic_DNA"/>
</dbReference>
<comment type="subcellular location">
    <subcellularLocation>
        <location evidence="1 8">Cell membrane</location>
        <topology evidence="1 8">Multi-pass membrane protein</topology>
    </subcellularLocation>
</comment>
<evidence type="ECO:0000256" key="8">
    <source>
        <dbReference type="RuleBase" id="RU363032"/>
    </source>
</evidence>
<dbReference type="Pfam" id="PF00528">
    <property type="entry name" value="BPD_transp_1"/>
    <property type="match status" value="1"/>
</dbReference>
<dbReference type="PROSITE" id="PS50928">
    <property type="entry name" value="ABC_TM1"/>
    <property type="match status" value="1"/>
</dbReference>
<evidence type="ECO:0000256" key="5">
    <source>
        <dbReference type="ARBA" id="ARBA00022970"/>
    </source>
</evidence>
<name>A0A3A5HBA5_9ACTN</name>
<dbReference type="Gene3D" id="1.10.3720.10">
    <property type="entry name" value="MetI-like"/>
    <property type="match status" value="1"/>
</dbReference>
<keyword evidence="3" id="KW-1003">Cell membrane</keyword>
<dbReference type="InterPro" id="IPR043429">
    <property type="entry name" value="ArtM/GltK/GlnP/TcyL/YhdX-like"/>
</dbReference>
<dbReference type="GO" id="GO:0043190">
    <property type="term" value="C:ATP-binding cassette (ABC) transporter complex"/>
    <property type="evidence" value="ECO:0007669"/>
    <property type="project" value="InterPro"/>
</dbReference>
<dbReference type="PANTHER" id="PTHR30614:SF0">
    <property type="entry name" value="L-CYSTINE TRANSPORT SYSTEM PERMEASE PROTEIN TCYL"/>
    <property type="match status" value="1"/>
</dbReference>
<keyword evidence="6 8" id="KW-1133">Transmembrane helix</keyword>